<dbReference type="OrthoDB" id="2413732at2759"/>
<dbReference type="AlphaFoldDB" id="A0A397JP16"/>
<evidence type="ECO:0000313" key="2">
    <source>
        <dbReference type="Proteomes" id="UP000266861"/>
    </source>
</evidence>
<protein>
    <submittedName>
        <fullName evidence="1">Uncharacterized protein</fullName>
    </submittedName>
</protein>
<name>A0A397JP16_9GLOM</name>
<keyword evidence="2" id="KW-1185">Reference proteome</keyword>
<dbReference type="Proteomes" id="UP000266861">
    <property type="component" value="Unassembled WGS sequence"/>
</dbReference>
<reference evidence="1 2" key="1">
    <citation type="submission" date="2018-08" db="EMBL/GenBank/DDBJ databases">
        <title>Genome and evolution of the arbuscular mycorrhizal fungus Diversispora epigaea (formerly Glomus versiforme) and its bacterial endosymbionts.</title>
        <authorList>
            <person name="Sun X."/>
            <person name="Fei Z."/>
            <person name="Harrison M."/>
        </authorList>
    </citation>
    <scope>NUCLEOTIDE SEQUENCE [LARGE SCALE GENOMIC DNA]</scope>
    <source>
        <strain evidence="1 2">IT104</strain>
    </source>
</reference>
<sequence>MEYYELRKLYEIISSKKQNPFVPRYPFKLLIAGTSESGKMSMVVHLLLGSKYSKIYLWMSDEKCDYKIPKDGSKNFVMNKQAPLYENVRFKLITPKELPNILSFKKTD</sequence>
<dbReference type="EMBL" id="PQFF01000020">
    <property type="protein sequence ID" value="RHZ88568.1"/>
    <property type="molecule type" value="Genomic_DNA"/>
</dbReference>
<accession>A0A397JP16</accession>
<gene>
    <name evidence="1" type="ORF">Glove_22g82</name>
</gene>
<proteinExistence type="predicted"/>
<evidence type="ECO:0000313" key="1">
    <source>
        <dbReference type="EMBL" id="RHZ88568.1"/>
    </source>
</evidence>
<organism evidence="1 2">
    <name type="scientific">Diversispora epigaea</name>
    <dbReference type="NCBI Taxonomy" id="1348612"/>
    <lineage>
        <taxon>Eukaryota</taxon>
        <taxon>Fungi</taxon>
        <taxon>Fungi incertae sedis</taxon>
        <taxon>Mucoromycota</taxon>
        <taxon>Glomeromycotina</taxon>
        <taxon>Glomeromycetes</taxon>
        <taxon>Diversisporales</taxon>
        <taxon>Diversisporaceae</taxon>
        <taxon>Diversispora</taxon>
    </lineage>
</organism>
<comment type="caution">
    <text evidence="1">The sequence shown here is derived from an EMBL/GenBank/DDBJ whole genome shotgun (WGS) entry which is preliminary data.</text>
</comment>